<dbReference type="InterPro" id="IPR050306">
    <property type="entry name" value="PfkB_Carbo_kinase"/>
</dbReference>
<dbReference type="GO" id="GO:0016301">
    <property type="term" value="F:kinase activity"/>
    <property type="evidence" value="ECO:0007669"/>
    <property type="project" value="UniProtKB-KW"/>
</dbReference>
<keyword evidence="2" id="KW-0808">Transferase</keyword>
<dbReference type="PROSITE" id="PS00584">
    <property type="entry name" value="PFKB_KINASES_2"/>
    <property type="match status" value="1"/>
</dbReference>
<name>A0A562J1Y2_9GAMM</name>
<keyword evidence="8" id="KW-1185">Reference proteome</keyword>
<dbReference type="Proteomes" id="UP000319627">
    <property type="component" value="Unassembled WGS sequence"/>
</dbReference>
<protein>
    <submittedName>
        <fullName evidence="7">Fructokinase</fullName>
    </submittedName>
</protein>
<evidence type="ECO:0000256" key="4">
    <source>
        <dbReference type="ARBA" id="ARBA00022777"/>
    </source>
</evidence>
<evidence type="ECO:0000256" key="2">
    <source>
        <dbReference type="ARBA" id="ARBA00022679"/>
    </source>
</evidence>
<evidence type="ECO:0000313" key="7">
    <source>
        <dbReference type="EMBL" id="TWH76884.1"/>
    </source>
</evidence>
<dbReference type="Pfam" id="PF00294">
    <property type="entry name" value="PfkB"/>
    <property type="match status" value="1"/>
</dbReference>
<gene>
    <name evidence="7" type="ORF">LX59_00929</name>
</gene>
<feature type="domain" description="Carbohydrate kinase PfkB" evidence="6">
    <location>
        <begin position="4"/>
        <end position="306"/>
    </location>
</feature>
<dbReference type="InterPro" id="IPR002173">
    <property type="entry name" value="Carboh/pur_kinase_PfkB_CS"/>
</dbReference>
<evidence type="ECO:0000256" key="5">
    <source>
        <dbReference type="ARBA" id="ARBA00022840"/>
    </source>
</evidence>
<dbReference type="RefSeq" id="WP_144570651.1">
    <property type="nucleotide sequence ID" value="NZ_VLKG01000002.1"/>
</dbReference>
<evidence type="ECO:0000256" key="3">
    <source>
        <dbReference type="ARBA" id="ARBA00022741"/>
    </source>
</evidence>
<dbReference type="EMBL" id="VLKG01000002">
    <property type="protein sequence ID" value="TWH76884.1"/>
    <property type="molecule type" value="Genomic_DNA"/>
</dbReference>
<dbReference type="SUPFAM" id="SSF53613">
    <property type="entry name" value="Ribokinase-like"/>
    <property type="match status" value="1"/>
</dbReference>
<evidence type="ECO:0000259" key="6">
    <source>
        <dbReference type="Pfam" id="PF00294"/>
    </source>
</evidence>
<sequence length="319" mass="34594">MFLVCGEALFDLFVDHSQSKLPREIQFKAVAGGSPFNVAVGLSRLGTPSALMTGVSTCFLGQQLRQVLEAEGVSTNYLVSLDTATTTLSVVAVNEQGIPSYCFYGHTGADRHVRPEALPALGSEIRGIHLGSYSLVVSPTSDSLYQLVSNAGQELLITLDPNVRLNVEPSLEVWRQKIDAFAQKAHIIKVSEEDLALLYPGANLEAIAQGLLNERCRLVFLTQGERGVTLFTRHHGQWSRPARPITPVDTVGAGDTFQAALITYLLEQGFDHPAALDALTPAHLEALLRFALEASALTCLRSGPDLPRRHELQQVAHAH</sequence>
<dbReference type="AlphaFoldDB" id="A0A562J1Y2"/>
<comment type="caution">
    <text evidence="7">The sequence shown here is derived from an EMBL/GenBank/DDBJ whole genome shotgun (WGS) entry which is preliminary data.</text>
</comment>
<accession>A0A562J1Y2</accession>
<proteinExistence type="inferred from homology"/>
<dbReference type="PANTHER" id="PTHR43085">
    <property type="entry name" value="HEXOKINASE FAMILY MEMBER"/>
    <property type="match status" value="1"/>
</dbReference>
<dbReference type="GO" id="GO:0005524">
    <property type="term" value="F:ATP binding"/>
    <property type="evidence" value="ECO:0007669"/>
    <property type="project" value="UniProtKB-KW"/>
</dbReference>
<reference evidence="7 8" key="1">
    <citation type="submission" date="2019-07" db="EMBL/GenBank/DDBJ databases">
        <title>Genomic Encyclopedia of Type Strains, Phase I: the one thousand microbial genomes (KMG-I) project.</title>
        <authorList>
            <person name="Kyrpides N."/>
        </authorList>
    </citation>
    <scope>NUCLEOTIDE SEQUENCE [LARGE SCALE GENOMIC DNA]</scope>
    <source>
        <strain evidence="7 8">DSM 375</strain>
    </source>
</reference>
<organism evidence="7 8">
    <name type="scientific">Azomonas agilis</name>
    <dbReference type="NCBI Taxonomy" id="116849"/>
    <lineage>
        <taxon>Bacteria</taxon>
        <taxon>Pseudomonadati</taxon>
        <taxon>Pseudomonadota</taxon>
        <taxon>Gammaproteobacteria</taxon>
        <taxon>Pseudomonadales</taxon>
        <taxon>Pseudomonadaceae</taxon>
        <taxon>Azomonas</taxon>
    </lineage>
</organism>
<dbReference type="CDD" id="cd01167">
    <property type="entry name" value="bac_FRK"/>
    <property type="match status" value="1"/>
</dbReference>
<keyword evidence="3" id="KW-0547">Nucleotide-binding</keyword>
<dbReference type="InterPro" id="IPR029056">
    <property type="entry name" value="Ribokinase-like"/>
</dbReference>
<comment type="similarity">
    <text evidence="1">Belongs to the carbohydrate kinase PfkB family.</text>
</comment>
<keyword evidence="5" id="KW-0067">ATP-binding</keyword>
<keyword evidence="4 7" id="KW-0418">Kinase</keyword>
<dbReference type="Gene3D" id="3.40.1190.20">
    <property type="match status" value="1"/>
</dbReference>
<dbReference type="OrthoDB" id="9779730at2"/>
<dbReference type="InterPro" id="IPR011611">
    <property type="entry name" value="PfkB_dom"/>
</dbReference>
<evidence type="ECO:0000256" key="1">
    <source>
        <dbReference type="ARBA" id="ARBA00010688"/>
    </source>
</evidence>
<evidence type="ECO:0000313" key="8">
    <source>
        <dbReference type="Proteomes" id="UP000319627"/>
    </source>
</evidence>
<dbReference type="PANTHER" id="PTHR43085:SF1">
    <property type="entry name" value="PSEUDOURIDINE KINASE-RELATED"/>
    <property type="match status" value="1"/>
</dbReference>